<gene>
    <name evidence="1" type="ORF">L202_03912</name>
</gene>
<evidence type="ECO:0000313" key="1">
    <source>
        <dbReference type="EMBL" id="ODN78265.1"/>
    </source>
</evidence>
<accession>A0A1E3HQ52</accession>
<proteinExistence type="predicted"/>
<sequence>MVDHRRCCRVVGELHGPQVSFGLPRELAGLVGVQREQFDEVFCNRLQKHALCRLFSLTPLFPLCLRGLLRGGRTGELWHDGSCAYRSRGLVFVVRGSNTRFLLGAVNDRREALSTEVGIGGLLPGSSVAIIRELGGSCSNRRTFFRRVKIFVEWWTFQGQTVA</sequence>
<dbReference type="EMBL" id="AWGJ01000006">
    <property type="protein sequence ID" value="ODN78264.1"/>
    <property type="molecule type" value="Genomic_DNA"/>
</dbReference>
<dbReference type="GeneID" id="30155221"/>
<dbReference type="Proteomes" id="UP000094065">
    <property type="component" value="Unassembled WGS sequence"/>
</dbReference>
<dbReference type="EMBL" id="AWGJ01000006">
    <property type="protein sequence ID" value="ODN78265.1"/>
    <property type="molecule type" value="Genomic_DNA"/>
</dbReference>
<dbReference type="RefSeq" id="XP_018993310.1">
    <property type="nucleotide sequence ID" value="XM_019137874.1"/>
</dbReference>
<dbReference type="RefSeq" id="XP_018993311.1">
    <property type="nucleotide sequence ID" value="XM_019137875.1"/>
</dbReference>
<keyword evidence="2" id="KW-1185">Reference proteome</keyword>
<reference evidence="1 2" key="1">
    <citation type="submission" date="2016-06" db="EMBL/GenBank/DDBJ databases">
        <title>Evolution of pathogenesis and genome organization in the Tremellales.</title>
        <authorList>
            <person name="Cuomo C."/>
            <person name="Litvintseva A."/>
            <person name="Heitman J."/>
            <person name="Chen Y."/>
            <person name="Sun S."/>
            <person name="Springer D."/>
            <person name="Dromer F."/>
            <person name="Young S."/>
            <person name="Zeng Q."/>
            <person name="Chapman S."/>
            <person name="Gujja S."/>
            <person name="Saif S."/>
            <person name="Birren B."/>
        </authorList>
    </citation>
    <scope>NUCLEOTIDE SEQUENCE [LARGE SCALE GENOMIC DNA]</scope>
    <source>
        <strain evidence="1 2">CBS 6039</strain>
    </source>
</reference>
<evidence type="ECO:0000313" key="2">
    <source>
        <dbReference type="Proteomes" id="UP000094065"/>
    </source>
</evidence>
<protein>
    <submittedName>
        <fullName evidence="1">Uncharacterized protein</fullName>
    </submittedName>
</protein>
<organism evidence="1 2">
    <name type="scientific">Cryptococcus amylolentus CBS 6039</name>
    <dbReference type="NCBI Taxonomy" id="1295533"/>
    <lineage>
        <taxon>Eukaryota</taxon>
        <taxon>Fungi</taxon>
        <taxon>Dikarya</taxon>
        <taxon>Basidiomycota</taxon>
        <taxon>Agaricomycotina</taxon>
        <taxon>Tremellomycetes</taxon>
        <taxon>Tremellales</taxon>
        <taxon>Cryptococcaceae</taxon>
        <taxon>Cryptococcus</taxon>
    </lineage>
</organism>
<dbReference type="AlphaFoldDB" id="A0A1E3HQ52"/>
<comment type="caution">
    <text evidence="1">The sequence shown here is derived from an EMBL/GenBank/DDBJ whole genome shotgun (WGS) entry which is preliminary data.</text>
</comment>
<name>A0A1E3HQ52_9TREE</name>